<comment type="similarity">
    <text evidence="2">Belongs to the universal stress protein A family.</text>
</comment>
<evidence type="ECO:0000256" key="4">
    <source>
        <dbReference type="ARBA" id="ARBA00037131"/>
    </source>
</evidence>
<protein>
    <submittedName>
        <fullName evidence="6">Universal stress protein</fullName>
    </submittedName>
</protein>
<accession>A0A8B3DF88</accession>
<evidence type="ECO:0000259" key="5">
    <source>
        <dbReference type="Pfam" id="PF00582"/>
    </source>
</evidence>
<dbReference type="PANTHER" id="PTHR47892">
    <property type="entry name" value="UNIVERSAL STRESS PROTEIN E"/>
    <property type="match status" value="1"/>
</dbReference>
<proteinExistence type="inferred from homology"/>
<dbReference type="AlphaFoldDB" id="A0A8B3DF88"/>
<feature type="domain" description="UspA" evidence="5">
    <location>
        <begin position="151"/>
        <end position="301"/>
    </location>
</feature>
<dbReference type="Proteomes" id="UP000253437">
    <property type="component" value="Unassembled WGS sequence"/>
</dbReference>
<dbReference type="RefSeq" id="WP_017818096.1">
    <property type="nucleotide sequence ID" value="NZ_BJKR01000031.1"/>
</dbReference>
<dbReference type="EMBL" id="QOUW02000043">
    <property type="protein sequence ID" value="RIW12221.1"/>
    <property type="molecule type" value="Genomic_DNA"/>
</dbReference>
<dbReference type="InterPro" id="IPR006016">
    <property type="entry name" value="UspA"/>
</dbReference>
<evidence type="ECO:0000256" key="2">
    <source>
        <dbReference type="ARBA" id="ARBA00008791"/>
    </source>
</evidence>
<evidence type="ECO:0000313" key="6">
    <source>
        <dbReference type="EMBL" id="RIW12221.1"/>
    </source>
</evidence>
<sequence length="312" mass="35172">MKRFKNILFVSQGLAGKSDSLEQAMKLATIHDARLSGLIVCPEMPSNMREYQQTYENSLIDSLFTDIKTAQLNDPFSDDVEPFPISVESGDKPVVSIIQQVNKHHYDLVIKDAEPLDEGTKGFKALDMKLLRKCPCPVWLNRAAKHVTVSKRVAVAIDPIISSEEQQELTVHLLQLAHSIADSYNQQLHIVSCWEYQMESYLRHHIWIQIEDEVLDQQIDAHRIAHREALDSIIQISEMDGEFFIHHLHGSADEQIPNWVNKEDVDVLVMGTIARTGIQGMVIGNTAENVLQSLDCSLVALKPKSFVSPLSV</sequence>
<dbReference type="Gene3D" id="3.40.50.12370">
    <property type="match status" value="1"/>
</dbReference>
<name>A0A8B3DF88_VIBHA</name>
<comment type="subcellular location">
    <subcellularLocation>
        <location evidence="1">Cytoplasm</location>
    </subcellularLocation>
</comment>
<dbReference type="SUPFAM" id="SSF52402">
    <property type="entry name" value="Adenine nucleotide alpha hydrolases-like"/>
    <property type="match status" value="2"/>
</dbReference>
<dbReference type="PANTHER" id="PTHR47892:SF1">
    <property type="entry name" value="UNIVERSAL STRESS PROTEIN E"/>
    <property type="match status" value="1"/>
</dbReference>
<gene>
    <name evidence="6" type="ORF">DS957_013265</name>
</gene>
<evidence type="ECO:0000256" key="1">
    <source>
        <dbReference type="ARBA" id="ARBA00004496"/>
    </source>
</evidence>
<evidence type="ECO:0000256" key="3">
    <source>
        <dbReference type="ARBA" id="ARBA00022490"/>
    </source>
</evidence>
<dbReference type="Pfam" id="PF00582">
    <property type="entry name" value="Usp"/>
    <property type="match status" value="1"/>
</dbReference>
<keyword evidence="3" id="KW-0963">Cytoplasm</keyword>
<comment type="function">
    <text evidence="4">Required for resistance to DNA-damaging agents.</text>
</comment>
<dbReference type="GO" id="GO:0005737">
    <property type="term" value="C:cytoplasm"/>
    <property type="evidence" value="ECO:0007669"/>
    <property type="project" value="UniProtKB-SubCell"/>
</dbReference>
<evidence type="ECO:0000313" key="7">
    <source>
        <dbReference type="Proteomes" id="UP000253437"/>
    </source>
</evidence>
<comment type="caution">
    <text evidence="6">The sequence shown here is derived from an EMBL/GenBank/DDBJ whole genome shotgun (WGS) entry which is preliminary data.</text>
</comment>
<reference evidence="6 7" key="1">
    <citation type="submission" date="2018-08" db="EMBL/GenBank/DDBJ databases">
        <title>Vibrio harveyi strains pathogenic to white snook Centropomus viridis Lockington (1877) and potential probiotic bacteria.</title>
        <authorList>
            <person name="Soto-Rodriguez S."/>
            <person name="Gomez-Gil B."/>
            <person name="Lozano-Olvera R."/>
        </authorList>
    </citation>
    <scope>NUCLEOTIDE SEQUENCE [LARGE SCALE GENOMIC DNA]</scope>
    <source>
        <strain evidence="6 7">CAIM 1508</strain>
    </source>
</reference>
<organism evidence="6 7">
    <name type="scientific">Vibrio harveyi</name>
    <name type="common">Beneckea harveyi</name>
    <dbReference type="NCBI Taxonomy" id="669"/>
    <lineage>
        <taxon>Bacteria</taxon>
        <taxon>Pseudomonadati</taxon>
        <taxon>Pseudomonadota</taxon>
        <taxon>Gammaproteobacteria</taxon>
        <taxon>Vibrionales</taxon>
        <taxon>Vibrionaceae</taxon>
        <taxon>Vibrio</taxon>
    </lineage>
</organism>